<evidence type="ECO:0000256" key="2">
    <source>
        <dbReference type="ARBA" id="ARBA00022670"/>
    </source>
</evidence>
<feature type="domain" description="Metalloprotease TldD/E C-terminal" evidence="6">
    <location>
        <begin position="250"/>
        <end position="483"/>
    </location>
</feature>
<keyword evidence="2" id="KW-0645">Protease</keyword>
<dbReference type="Proteomes" id="UP001184150">
    <property type="component" value="Unassembled WGS sequence"/>
</dbReference>
<accession>A0ABU1ML03</accession>
<comment type="similarity">
    <text evidence="1">Belongs to the peptidase U62 family.</text>
</comment>
<evidence type="ECO:0000313" key="9">
    <source>
        <dbReference type="Proteomes" id="UP001184150"/>
    </source>
</evidence>
<evidence type="ECO:0000256" key="4">
    <source>
        <dbReference type="ARBA" id="ARBA00023049"/>
    </source>
</evidence>
<dbReference type="PANTHER" id="PTHR30624:SF4">
    <property type="entry name" value="METALLOPROTEASE TLDD"/>
    <property type="match status" value="1"/>
</dbReference>
<protein>
    <submittedName>
        <fullName evidence="8">TldD protein</fullName>
    </submittedName>
</protein>
<evidence type="ECO:0000256" key="3">
    <source>
        <dbReference type="ARBA" id="ARBA00022801"/>
    </source>
</evidence>
<dbReference type="InterPro" id="IPR045570">
    <property type="entry name" value="Metalloprtase-TldD/E_cen_dom"/>
</dbReference>
<dbReference type="Pfam" id="PF01523">
    <property type="entry name" value="PmbA_TldD_1st"/>
    <property type="match status" value="1"/>
</dbReference>
<evidence type="ECO:0000256" key="1">
    <source>
        <dbReference type="ARBA" id="ARBA00005836"/>
    </source>
</evidence>
<reference evidence="8 9" key="1">
    <citation type="submission" date="2023-07" db="EMBL/GenBank/DDBJ databases">
        <title>Sorghum-associated microbial communities from plants grown in Nebraska, USA.</title>
        <authorList>
            <person name="Schachtman D."/>
        </authorList>
    </citation>
    <scope>NUCLEOTIDE SEQUENCE [LARGE SCALE GENOMIC DNA]</scope>
    <source>
        <strain evidence="8 9">DS1027</strain>
    </source>
</reference>
<dbReference type="PIRSF" id="PIRSF004919">
    <property type="entry name" value="TldD"/>
    <property type="match status" value="1"/>
</dbReference>
<evidence type="ECO:0000313" key="8">
    <source>
        <dbReference type="EMBL" id="MDR6511008.1"/>
    </source>
</evidence>
<dbReference type="PANTHER" id="PTHR30624">
    <property type="entry name" value="UNCHARACTERIZED PROTEIN TLDD AND PMBA"/>
    <property type="match status" value="1"/>
</dbReference>
<dbReference type="Pfam" id="PF19290">
    <property type="entry name" value="PmbA_TldD_2nd"/>
    <property type="match status" value="1"/>
</dbReference>
<dbReference type="Pfam" id="PF19289">
    <property type="entry name" value="PmbA_TldD_3rd"/>
    <property type="match status" value="1"/>
</dbReference>
<dbReference type="InterPro" id="IPR051463">
    <property type="entry name" value="Peptidase_U62_metallo"/>
</dbReference>
<gene>
    <name evidence="8" type="ORF">J2792_001880</name>
</gene>
<dbReference type="Gene3D" id="3.30.2290.10">
    <property type="entry name" value="PmbA/TldD superfamily"/>
    <property type="match status" value="1"/>
</dbReference>
<evidence type="ECO:0000259" key="6">
    <source>
        <dbReference type="Pfam" id="PF19289"/>
    </source>
</evidence>
<keyword evidence="4" id="KW-0482">Metalloprotease</keyword>
<dbReference type="SUPFAM" id="SSF111283">
    <property type="entry name" value="Putative modulator of DNA gyrase, PmbA/TldD"/>
    <property type="match status" value="1"/>
</dbReference>
<dbReference type="InterPro" id="IPR045569">
    <property type="entry name" value="Metalloprtase-TldD/E_C"/>
</dbReference>
<dbReference type="InterPro" id="IPR025502">
    <property type="entry name" value="TldD"/>
</dbReference>
<feature type="domain" description="Metalloprotease TldD/E N-terminal" evidence="5">
    <location>
        <begin position="41"/>
        <end position="102"/>
    </location>
</feature>
<dbReference type="InterPro" id="IPR035068">
    <property type="entry name" value="TldD/PmbA_N"/>
</dbReference>
<dbReference type="RefSeq" id="WP_309804991.1">
    <property type="nucleotide sequence ID" value="NZ_JAVDRD010000004.1"/>
</dbReference>
<keyword evidence="3" id="KW-0378">Hydrolase</keyword>
<feature type="domain" description="Metalloprotease TldD/E central" evidence="7">
    <location>
        <begin position="141"/>
        <end position="242"/>
    </location>
</feature>
<evidence type="ECO:0000259" key="7">
    <source>
        <dbReference type="Pfam" id="PF19290"/>
    </source>
</evidence>
<name>A0ABU1ML03_9SPHN</name>
<dbReference type="InterPro" id="IPR002510">
    <property type="entry name" value="Metalloprtase-TldD/E_N"/>
</dbReference>
<dbReference type="EMBL" id="JAVDRD010000004">
    <property type="protein sequence ID" value="MDR6511008.1"/>
    <property type="molecule type" value="Genomic_DNA"/>
</dbReference>
<comment type="caution">
    <text evidence="8">The sequence shown here is derived from an EMBL/GenBank/DDBJ whole genome shotgun (WGS) entry which is preliminary data.</text>
</comment>
<keyword evidence="9" id="KW-1185">Reference proteome</keyword>
<proteinExistence type="inferred from homology"/>
<organism evidence="8 9">
    <name type="scientific">Novosphingobium capsulatum</name>
    <dbReference type="NCBI Taxonomy" id="13688"/>
    <lineage>
        <taxon>Bacteria</taxon>
        <taxon>Pseudomonadati</taxon>
        <taxon>Pseudomonadota</taxon>
        <taxon>Alphaproteobacteria</taxon>
        <taxon>Sphingomonadales</taxon>
        <taxon>Sphingomonadaceae</taxon>
        <taxon>Novosphingobium</taxon>
    </lineage>
</organism>
<evidence type="ECO:0000259" key="5">
    <source>
        <dbReference type="Pfam" id="PF01523"/>
    </source>
</evidence>
<dbReference type="InterPro" id="IPR036059">
    <property type="entry name" value="TldD/PmbA_sf"/>
</dbReference>
<sequence>MNGGDIALDRARARLFEPAGLDEAAIGRALGELAGGGADLADLYFEASSTRSWQLEGGRVSQGAFAMRQGVGARTVHRGEVRFAHSADIRPGALLDTARAVRTLAPGGDAQRHSPGIALSRRTAGHALYPALDPVAVTDATAWIAILERIDERARGQDHRIVRVDANVRLTDTTVLVADADGLLAGDVRPMTILSMIVIAEQGGRRARGQAGLGRRAGLDGFDAAAIDAMVATATRMALNNLEAIPAPVGEMPIVLGPGYPGVLFHEAVGHGLEGDHHRKHLSAFDGKMGERIAAPGVTVIDDGGIPGRLGSLGIDDEGTAPDRTVLVDDGVLTGLMQDRLNAGLMNARSTGNGRRQSYAHLPLPRMTNTFLANGQADPTDIIASIDRGIYATEFDGGQVDIVTGRFNFTTIEAWLVEKGRLVVPLRGATLIGVGHEALRHVSMVGNDLALDGGMATCGKQGQSLHVSVGQPTLRIDRMMVGGQAS</sequence>